<comment type="similarity">
    <text evidence="1">Belongs to the asaB hydroxylase/desaturase family.</text>
</comment>
<sequence length="317" mass="36227">MVGSSSDREYDGVSTEINYLKPSVKGKKRLLYDQKTRSSVTKSYPVQLHNARLFPEKSHIENIKDHGFTLVKEFLPIADVLKIINPPEYRDDKDIPEPEESIAERDAYFQQVAEKVRNITGADFAYVITWAVRNQNKIHAKNSDKKKSAQYLVQYASFAHTDFTTDILPRAMKFFLKRGVSQDVAKRLKVSFFGTWQPTGNPVEMFPLALCDAGSAEPGDLVKCTLGYAITPSGDKRYQPPIGIPTYNPSHKWYFYPRMQPDELIMFTHCDGRDGWPKQTYHTAVKHDIKPNPRTRTSIETRVICGFLDKEVEASKL</sequence>
<dbReference type="PANTHER" id="PTHR34598:SF3">
    <property type="entry name" value="OXIDOREDUCTASE AN1597"/>
    <property type="match status" value="1"/>
</dbReference>
<organism evidence="2">
    <name type="scientific">Aplanochytrium stocchinoi</name>
    <dbReference type="NCBI Taxonomy" id="215587"/>
    <lineage>
        <taxon>Eukaryota</taxon>
        <taxon>Sar</taxon>
        <taxon>Stramenopiles</taxon>
        <taxon>Bigyra</taxon>
        <taxon>Labyrinthulomycetes</taxon>
        <taxon>Thraustochytrida</taxon>
        <taxon>Thraustochytriidae</taxon>
        <taxon>Aplanochytrium</taxon>
    </lineage>
</organism>
<gene>
    <name evidence="2" type="ORF">ASTO00021_LOCUS3435</name>
</gene>
<dbReference type="EMBL" id="HBIN01004826">
    <property type="protein sequence ID" value="CAE0433117.1"/>
    <property type="molecule type" value="Transcribed_RNA"/>
</dbReference>
<dbReference type="PANTHER" id="PTHR34598">
    <property type="entry name" value="BLL6449 PROTEIN"/>
    <property type="match status" value="1"/>
</dbReference>
<evidence type="ECO:0000313" key="2">
    <source>
        <dbReference type="EMBL" id="CAE0433117.1"/>
    </source>
</evidence>
<accession>A0A7S3PE58</accession>
<dbReference type="InterPro" id="IPR044053">
    <property type="entry name" value="AsaB-like"/>
</dbReference>
<evidence type="ECO:0000256" key="1">
    <source>
        <dbReference type="ARBA" id="ARBA00023604"/>
    </source>
</evidence>
<dbReference type="NCBIfam" id="NF041278">
    <property type="entry name" value="CmcJ_NvfI_EfuI"/>
    <property type="match status" value="1"/>
</dbReference>
<name>A0A7S3PE58_9STRA</name>
<protein>
    <submittedName>
        <fullName evidence="2">Uncharacterized protein</fullName>
    </submittedName>
</protein>
<dbReference type="AlphaFoldDB" id="A0A7S3PE58"/>
<dbReference type="GO" id="GO:0016491">
    <property type="term" value="F:oxidoreductase activity"/>
    <property type="evidence" value="ECO:0007669"/>
    <property type="project" value="InterPro"/>
</dbReference>
<proteinExistence type="inferred from homology"/>
<reference evidence="2" key="1">
    <citation type="submission" date="2021-01" db="EMBL/GenBank/DDBJ databases">
        <authorList>
            <person name="Corre E."/>
            <person name="Pelletier E."/>
            <person name="Niang G."/>
            <person name="Scheremetjew M."/>
            <person name="Finn R."/>
            <person name="Kale V."/>
            <person name="Holt S."/>
            <person name="Cochrane G."/>
            <person name="Meng A."/>
            <person name="Brown T."/>
            <person name="Cohen L."/>
        </authorList>
    </citation>
    <scope>NUCLEOTIDE SEQUENCE</scope>
    <source>
        <strain evidence="2">GSBS06</strain>
    </source>
</reference>